<proteinExistence type="predicted"/>
<sequence>MRASFFIAACLSLIICTSAPAIASEIQAPSGWKQSGPEAHAERFLDLMVQGKLDEAFKELLGNNRNDALDKLKFEIYSAYKKSGKPYGYEKILKQTAGKSVIKLRYILLFKNMPKTFDIYYYNPTGQNWKLRTFSYIKDIKKIFAQ</sequence>
<reference evidence="2 3" key="1">
    <citation type="submission" date="2022-08" db="EMBL/GenBank/DDBJ databases">
        <title>Genome Sequence of the sulphate-reducing bacterium, Pseudodesulfovibrio sp. SYK.</title>
        <authorList>
            <person name="Kondo R."/>
            <person name="Kataoka T."/>
        </authorList>
    </citation>
    <scope>NUCLEOTIDE SEQUENCE [LARGE SCALE GENOMIC DNA]</scope>
    <source>
        <strain evidence="2 3">SYK</strain>
    </source>
</reference>
<keyword evidence="3" id="KW-1185">Reference proteome</keyword>
<evidence type="ECO:0008006" key="4">
    <source>
        <dbReference type="Google" id="ProtNLM"/>
    </source>
</evidence>
<name>A0ABN6S5A5_9BACT</name>
<organism evidence="2 3">
    <name type="scientific">Pseudodesulfovibrio nedwellii</name>
    <dbReference type="NCBI Taxonomy" id="2973072"/>
    <lineage>
        <taxon>Bacteria</taxon>
        <taxon>Pseudomonadati</taxon>
        <taxon>Thermodesulfobacteriota</taxon>
        <taxon>Desulfovibrionia</taxon>
        <taxon>Desulfovibrionales</taxon>
        <taxon>Desulfovibrionaceae</taxon>
    </lineage>
</organism>
<dbReference type="RefSeq" id="WP_281760917.1">
    <property type="nucleotide sequence ID" value="NZ_AP026709.1"/>
</dbReference>
<dbReference type="EMBL" id="AP026709">
    <property type="protein sequence ID" value="BDQ38419.1"/>
    <property type="molecule type" value="Genomic_DNA"/>
</dbReference>
<protein>
    <recommendedName>
        <fullName evidence="4">DUF3887 domain-containing protein</fullName>
    </recommendedName>
</protein>
<dbReference type="Proteomes" id="UP001317742">
    <property type="component" value="Chromosome"/>
</dbReference>
<evidence type="ECO:0000256" key="1">
    <source>
        <dbReference type="SAM" id="SignalP"/>
    </source>
</evidence>
<evidence type="ECO:0000313" key="2">
    <source>
        <dbReference type="EMBL" id="BDQ38419.1"/>
    </source>
</evidence>
<feature type="chain" id="PRO_5046414983" description="DUF3887 domain-containing protein" evidence="1">
    <location>
        <begin position="24"/>
        <end position="146"/>
    </location>
</feature>
<accession>A0ABN6S5A5</accession>
<keyword evidence="1" id="KW-0732">Signal</keyword>
<feature type="signal peptide" evidence="1">
    <location>
        <begin position="1"/>
        <end position="23"/>
    </location>
</feature>
<evidence type="ECO:0000313" key="3">
    <source>
        <dbReference type="Proteomes" id="UP001317742"/>
    </source>
</evidence>
<gene>
    <name evidence="2" type="ORF">SYK_27790</name>
</gene>